<evidence type="ECO:0000313" key="2">
    <source>
        <dbReference type="EMBL" id="BAJ62276.1"/>
    </source>
</evidence>
<evidence type="ECO:0000313" key="3">
    <source>
        <dbReference type="Proteomes" id="UP000008922"/>
    </source>
</evidence>
<accession>E8MZU1</accession>
<protein>
    <submittedName>
        <fullName evidence="2">Uncharacterized protein</fullName>
    </submittedName>
</protein>
<keyword evidence="3" id="KW-1185">Reference proteome</keyword>
<dbReference type="RefSeq" id="WP_013558673.1">
    <property type="nucleotide sequence ID" value="NC_014960.1"/>
</dbReference>
<feature type="transmembrane region" description="Helical" evidence="1">
    <location>
        <begin position="21"/>
        <end position="48"/>
    </location>
</feature>
<dbReference type="KEGG" id="atm:ANT_02420"/>
<proteinExistence type="predicted"/>
<dbReference type="HOGENOM" id="CLU_3131686_0_0_0"/>
<dbReference type="InParanoid" id="E8MZU1"/>
<keyword evidence="1" id="KW-0812">Transmembrane</keyword>
<sequence length="49" mass="5448">MSSSTQRPSPRRPYPPFWEKSIPFILALVGLAVLALILISLAVLLGWLK</sequence>
<dbReference type="EMBL" id="AP012029">
    <property type="protein sequence ID" value="BAJ62276.1"/>
    <property type="molecule type" value="Genomic_DNA"/>
</dbReference>
<organism evidence="2 3">
    <name type="scientific">Anaerolinea thermophila (strain DSM 14523 / JCM 11388 / NBRC 100420 / UNI-1)</name>
    <dbReference type="NCBI Taxonomy" id="926569"/>
    <lineage>
        <taxon>Bacteria</taxon>
        <taxon>Bacillati</taxon>
        <taxon>Chloroflexota</taxon>
        <taxon>Anaerolineae</taxon>
        <taxon>Anaerolineales</taxon>
        <taxon>Anaerolineaceae</taxon>
        <taxon>Anaerolinea</taxon>
    </lineage>
</organism>
<reference evidence="2 3" key="1">
    <citation type="submission" date="2010-12" db="EMBL/GenBank/DDBJ databases">
        <title>Whole genome sequence of Anaerolinea thermophila UNI-1.</title>
        <authorList>
            <person name="Narita-Yamada S."/>
            <person name="Kishi E."/>
            <person name="Watanabe Y."/>
            <person name="Takasaki K."/>
            <person name="Ankai A."/>
            <person name="Oguchi A."/>
            <person name="Fukui S."/>
            <person name="Takahashi M."/>
            <person name="Yashiro I."/>
            <person name="Hosoyama A."/>
            <person name="Sekiguchi Y."/>
            <person name="Hanada S."/>
            <person name="Fujita N."/>
        </authorList>
    </citation>
    <scope>NUCLEOTIDE SEQUENCE [LARGE SCALE GENOMIC DNA]</scope>
    <source>
        <strain evidence="3">DSM 14523 / JCM 11388 / NBRC 100420 / UNI-1</strain>
    </source>
</reference>
<dbReference type="STRING" id="926569.ANT_02420"/>
<dbReference type="Proteomes" id="UP000008922">
    <property type="component" value="Chromosome"/>
</dbReference>
<evidence type="ECO:0000256" key="1">
    <source>
        <dbReference type="SAM" id="Phobius"/>
    </source>
</evidence>
<gene>
    <name evidence="2" type="ordered locus">ANT_02420</name>
</gene>
<keyword evidence="1" id="KW-1133">Transmembrane helix</keyword>
<keyword evidence="1" id="KW-0472">Membrane</keyword>
<dbReference type="AlphaFoldDB" id="E8MZU1"/>
<name>E8MZU1_ANATU</name>